<organism evidence="12 13">
    <name type="scientific">Hymenobacter aranciens</name>
    <dbReference type="NCBI Taxonomy" id="3063996"/>
    <lineage>
        <taxon>Bacteria</taxon>
        <taxon>Pseudomonadati</taxon>
        <taxon>Bacteroidota</taxon>
        <taxon>Cytophagia</taxon>
        <taxon>Cytophagales</taxon>
        <taxon>Hymenobacteraceae</taxon>
        <taxon>Hymenobacter</taxon>
    </lineage>
</organism>
<evidence type="ECO:0000313" key="12">
    <source>
        <dbReference type="EMBL" id="MDO7876245.1"/>
    </source>
</evidence>
<dbReference type="Pfam" id="PF04024">
    <property type="entry name" value="PspC"/>
    <property type="match status" value="2"/>
</dbReference>
<feature type="transmembrane region" description="Helical" evidence="7">
    <location>
        <begin position="411"/>
        <end position="435"/>
    </location>
</feature>
<evidence type="ECO:0000259" key="9">
    <source>
        <dbReference type="Pfam" id="PF10988"/>
    </source>
</evidence>
<dbReference type="Pfam" id="PF10988">
    <property type="entry name" value="DUF2807"/>
    <property type="match status" value="1"/>
</dbReference>
<sequence length="890" mass="96708">MKKNISINLQGIIFHIEEDGYEVLSRYLAEVKSHFASYQGHEDIVSDIEGRIAELFSARITPLQQVISLSDVEAMIAKMGRVSDFAVEADEDETTTADSATGGTFGPNGPFGTKGAFGPEGPFGPKGPFGPEGPLGAGASGPAEPRRLYRDMAHRKIAGVAAGIAQYFNVSPLWIRVAWVFLAIFTPAIISDFGTHNFNIQFGGWAVLVYVIMWMALPKRYDAPAPNDTPFADGPLAGRKYYRDVDNGKIGGVAAGLAHYLRVDVTLVRIILLAGLFVGGFTFVLYVILWIASPQAITVADKMRMRGDAMTLEGFDSKLRNSPFDDAALAGGNRPVGAFIEDFGRNLRPLVNFAGSFIRIAAGLLLTMMGFGLLLFTSVVAGVAIGLIPQSENIVFGDLPVHVLLNGVPEWGVLAGFLAFGIPALSLLLGGLNLLFRRTIMNRTVSLSLLGLWLLSVVGVTMAAVRQSHDFQHEAEVEERKTYPELTKPVLFLDEHSIDRHTDQWPRVSLAAIDSGRAVEVLRTMSAKGSNEDDARRNASTSIAYNVRVSGDSSLVFDDHFSFQPNAKYRDQDLRVVVRLPRDRTFRISSGFASLVGDESFVNNRQPNEPEKYRYRLVGNKLQCQECPAEETDADNDEDNDIDINVNVGDEDDSADNGNHTVKGAPSFNLDLQYYGAGRRSFSENDFTKVRVQGGYRVMIRQGDSFRIEAAGQDDDLRDLRVTREGNELDIRPRRSGLFGTAFGDDHDKILISITMPDIEAVSLAGAVQADVAGFPRQVSLAVEQAGASHLRLQGDFNRLDLELAGACRTTAAGDVDQLEVDAAGACNLSGPELRANTANLDLAGVSHARLQVNETLKAEAVGACVIEYSGNPTNVDTDVNGASRVKRLK</sequence>
<gene>
    <name evidence="12" type="ORF">Q5H93_15985</name>
</gene>
<feature type="transmembrane region" description="Helical" evidence="7">
    <location>
        <begin position="173"/>
        <end position="191"/>
    </location>
</feature>
<evidence type="ECO:0000256" key="6">
    <source>
        <dbReference type="SAM" id="MobiDB-lite"/>
    </source>
</evidence>
<dbReference type="EMBL" id="JAUQSY010000010">
    <property type="protein sequence ID" value="MDO7876245.1"/>
    <property type="molecule type" value="Genomic_DNA"/>
</dbReference>
<feature type="region of interest" description="Disordered" evidence="6">
    <location>
        <begin position="120"/>
        <end position="141"/>
    </location>
</feature>
<dbReference type="InterPro" id="IPR054321">
    <property type="entry name" value="PspC-rel_TM"/>
</dbReference>
<dbReference type="InterPro" id="IPR054319">
    <property type="entry name" value="PspC-rel_ToastRack"/>
</dbReference>
<feature type="domain" description="Putative auto-transporter adhesin head GIN" evidence="9">
    <location>
        <begin position="686"/>
        <end position="873"/>
    </location>
</feature>
<proteinExistence type="predicted"/>
<dbReference type="InterPro" id="IPR052027">
    <property type="entry name" value="PspC"/>
</dbReference>
<feature type="transmembrane region" description="Helical" evidence="7">
    <location>
        <begin position="364"/>
        <end position="391"/>
    </location>
</feature>
<feature type="domain" description="PspC-related ToastRack" evidence="11">
    <location>
        <begin position="523"/>
        <end position="629"/>
    </location>
</feature>
<dbReference type="Gene3D" id="2.160.20.120">
    <property type="match status" value="1"/>
</dbReference>
<feature type="domain" description="Phage shock protein PspC N-terminal" evidence="8">
    <location>
        <begin position="146"/>
        <end position="219"/>
    </location>
</feature>
<feature type="transmembrane region" description="Helical" evidence="7">
    <location>
        <begin position="447"/>
        <end position="465"/>
    </location>
</feature>
<dbReference type="PANTHER" id="PTHR33885">
    <property type="entry name" value="PHAGE SHOCK PROTEIN C"/>
    <property type="match status" value="1"/>
</dbReference>
<dbReference type="PANTHER" id="PTHR33885:SF3">
    <property type="entry name" value="PHAGE SHOCK PROTEIN C"/>
    <property type="match status" value="1"/>
</dbReference>
<evidence type="ECO:0000313" key="13">
    <source>
        <dbReference type="Proteomes" id="UP001176429"/>
    </source>
</evidence>
<accession>A0ABT9BDB7</accession>
<dbReference type="Pfam" id="PF22571">
    <property type="entry name" value="LiaI-LiaF-TM_PspC"/>
    <property type="match status" value="1"/>
</dbReference>
<feature type="transmembrane region" description="Helical" evidence="7">
    <location>
        <begin position="198"/>
        <end position="217"/>
    </location>
</feature>
<comment type="caution">
    <text evidence="12">The sequence shown here is derived from an EMBL/GenBank/DDBJ whole genome shotgun (WGS) entry which is preliminary data.</text>
</comment>
<evidence type="ECO:0000256" key="4">
    <source>
        <dbReference type="ARBA" id="ARBA00022989"/>
    </source>
</evidence>
<keyword evidence="13" id="KW-1185">Reference proteome</keyword>
<feature type="domain" description="PspC-related transmembrane region" evidence="10">
    <location>
        <begin position="333"/>
        <end position="471"/>
    </location>
</feature>
<dbReference type="InterPro" id="IPR007168">
    <property type="entry name" value="Phageshock_PspC_N"/>
</dbReference>
<keyword evidence="4 7" id="KW-1133">Transmembrane helix</keyword>
<dbReference type="InterPro" id="IPR021255">
    <property type="entry name" value="DUF2807"/>
</dbReference>
<keyword evidence="5 7" id="KW-0472">Membrane</keyword>
<dbReference type="Pfam" id="PF22744">
    <property type="entry name" value="Toast-rack_PspC-Cterm"/>
    <property type="match status" value="1"/>
</dbReference>
<feature type="domain" description="Phage shock protein PspC N-terminal" evidence="8">
    <location>
        <begin position="239"/>
        <end position="295"/>
    </location>
</feature>
<evidence type="ECO:0000256" key="3">
    <source>
        <dbReference type="ARBA" id="ARBA00022692"/>
    </source>
</evidence>
<reference evidence="12" key="1">
    <citation type="submission" date="2023-07" db="EMBL/GenBank/DDBJ databases">
        <authorList>
            <person name="Kim M.K."/>
        </authorList>
    </citation>
    <scope>NUCLEOTIDE SEQUENCE</scope>
    <source>
        <strain evidence="12">ASUV-10-1</strain>
    </source>
</reference>
<name>A0ABT9BDB7_9BACT</name>
<keyword evidence="2" id="KW-1003">Cell membrane</keyword>
<evidence type="ECO:0000256" key="5">
    <source>
        <dbReference type="ARBA" id="ARBA00023136"/>
    </source>
</evidence>
<protein>
    <submittedName>
        <fullName evidence="12">PspC domain-containing protein</fullName>
    </submittedName>
</protein>
<evidence type="ECO:0000259" key="10">
    <source>
        <dbReference type="Pfam" id="PF22571"/>
    </source>
</evidence>
<evidence type="ECO:0000256" key="2">
    <source>
        <dbReference type="ARBA" id="ARBA00022475"/>
    </source>
</evidence>
<evidence type="ECO:0000259" key="8">
    <source>
        <dbReference type="Pfam" id="PF04024"/>
    </source>
</evidence>
<evidence type="ECO:0000256" key="7">
    <source>
        <dbReference type="SAM" id="Phobius"/>
    </source>
</evidence>
<feature type="transmembrane region" description="Helical" evidence="7">
    <location>
        <begin position="270"/>
        <end position="292"/>
    </location>
</feature>
<evidence type="ECO:0000259" key="11">
    <source>
        <dbReference type="Pfam" id="PF22744"/>
    </source>
</evidence>
<dbReference type="RefSeq" id="WP_305007599.1">
    <property type="nucleotide sequence ID" value="NZ_JAUQSY010000010.1"/>
</dbReference>
<dbReference type="Proteomes" id="UP001176429">
    <property type="component" value="Unassembled WGS sequence"/>
</dbReference>
<evidence type="ECO:0000256" key="1">
    <source>
        <dbReference type="ARBA" id="ARBA00004162"/>
    </source>
</evidence>
<keyword evidence="3 7" id="KW-0812">Transmembrane</keyword>
<comment type="subcellular location">
    <subcellularLocation>
        <location evidence="1">Cell membrane</location>
        <topology evidence="1">Single-pass membrane protein</topology>
    </subcellularLocation>
</comment>